<dbReference type="SUPFAM" id="SSF46689">
    <property type="entry name" value="Homeodomain-like"/>
    <property type="match status" value="1"/>
</dbReference>
<dbReference type="GO" id="GO:0003700">
    <property type="term" value="F:DNA-binding transcription factor activity"/>
    <property type="evidence" value="ECO:0007669"/>
    <property type="project" value="InterPro"/>
</dbReference>
<dbReference type="FunFam" id="1.10.10.60:FF:000154">
    <property type="entry name" value="Transcription factor SRM1"/>
    <property type="match status" value="1"/>
</dbReference>
<proteinExistence type="predicted"/>
<evidence type="ECO:0000256" key="4">
    <source>
        <dbReference type="ARBA" id="ARBA00023242"/>
    </source>
</evidence>
<dbReference type="PANTHER" id="PTHR43952">
    <property type="entry name" value="MYB FAMILY TRANSCRIPTION FACTOR-RELATED"/>
    <property type="match status" value="1"/>
</dbReference>
<dbReference type="InterPro" id="IPR009057">
    <property type="entry name" value="Homeodomain-like_sf"/>
</dbReference>
<organism evidence="6 7">
    <name type="scientific">Arachis hypogaea</name>
    <name type="common">Peanut</name>
    <dbReference type="NCBI Taxonomy" id="3818"/>
    <lineage>
        <taxon>Eukaryota</taxon>
        <taxon>Viridiplantae</taxon>
        <taxon>Streptophyta</taxon>
        <taxon>Embryophyta</taxon>
        <taxon>Tracheophyta</taxon>
        <taxon>Spermatophyta</taxon>
        <taxon>Magnoliopsida</taxon>
        <taxon>eudicotyledons</taxon>
        <taxon>Gunneridae</taxon>
        <taxon>Pentapetalae</taxon>
        <taxon>rosids</taxon>
        <taxon>fabids</taxon>
        <taxon>Fabales</taxon>
        <taxon>Fabaceae</taxon>
        <taxon>Papilionoideae</taxon>
        <taxon>50 kb inversion clade</taxon>
        <taxon>dalbergioids sensu lato</taxon>
        <taxon>Dalbergieae</taxon>
        <taxon>Pterocarpus clade</taxon>
        <taxon>Arachis</taxon>
    </lineage>
</organism>
<keyword evidence="2" id="KW-0805">Transcription regulation</keyword>
<dbReference type="EMBL" id="SDMP01000015">
    <property type="protein sequence ID" value="RYR10884.1"/>
    <property type="molecule type" value="Genomic_DNA"/>
</dbReference>
<dbReference type="Gene3D" id="1.10.10.60">
    <property type="entry name" value="Homeodomain-like"/>
    <property type="match status" value="1"/>
</dbReference>
<dbReference type="CDD" id="cd00167">
    <property type="entry name" value="SANT"/>
    <property type="match status" value="1"/>
</dbReference>
<dbReference type="SMART" id="SM00717">
    <property type="entry name" value="SANT"/>
    <property type="match status" value="1"/>
</dbReference>
<keyword evidence="3" id="KW-0804">Transcription</keyword>
<gene>
    <name evidence="6" type="ORF">Ahy_B05g079361</name>
</gene>
<reference evidence="6 7" key="1">
    <citation type="submission" date="2019-01" db="EMBL/GenBank/DDBJ databases">
        <title>Sequencing of cultivated peanut Arachis hypogaea provides insights into genome evolution and oil improvement.</title>
        <authorList>
            <person name="Chen X."/>
        </authorList>
    </citation>
    <scope>NUCLEOTIDE SEQUENCE [LARGE SCALE GENOMIC DNA]</scope>
    <source>
        <strain evidence="7">cv. Fuhuasheng</strain>
        <tissue evidence="6">Leaves</tissue>
    </source>
</reference>
<dbReference type="PANTHER" id="PTHR43952:SF33">
    <property type="entry name" value="MYB FAMILY TRANSCRIPTION FACTOR"/>
    <property type="match status" value="1"/>
</dbReference>
<evidence type="ECO:0000259" key="5">
    <source>
        <dbReference type="SMART" id="SM00717"/>
    </source>
</evidence>
<dbReference type="STRING" id="3818.A0A444Z9Q2"/>
<dbReference type="InterPro" id="IPR001005">
    <property type="entry name" value="SANT/Myb"/>
</dbReference>
<evidence type="ECO:0000256" key="1">
    <source>
        <dbReference type="ARBA" id="ARBA00004123"/>
    </source>
</evidence>
<dbReference type="InterPro" id="IPR044636">
    <property type="entry name" value="RADIALIS-like"/>
</dbReference>
<keyword evidence="7" id="KW-1185">Reference proteome</keyword>
<comment type="subcellular location">
    <subcellularLocation>
        <location evidence="1">Nucleus</location>
    </subcellularLocation>
</comment>
<evidence type="ECO:0000313" key="6">
    <source>
        <dbReference type="EMBL" id="RYR10884.1"/>
    </source>
</evidence>
<dbReference type="AlphaFoldDB" id="A0A444Z9Q2"/>
<evidence type="ECO:0000313" key="7">
    <source>
        <dbReference type="Proteomes" id="UP000289738"/>
    </source>
</evidence>
<feature type="domain" description="Myb-like" evidence="5">
    <location>
        <begin position="9"/>
        <end position="61"/>
    </location>
</feature>
<name>A0A444Z9Q2_ARAHY</name>
<evidence type="ECO:0000256" key="2">
    <source>
        <dbReference type="ARBA" id="ARBA00023015"/>
    </source>
</evidence>
<sequence length="129" mass="14590">MASNTLSSPNSRWTTKQNKLFENALAIYDEETTDRWYKIAMFVGGTNEVEVKRRYEMLLEDIKDIESGKVPLPAYKRNAGCSRVNISNAEQSVCQACLVLIHGSMDKFMEVISKSRDEASIPRLVPLAE</sequence>
<dbReference type="GO" id="GO:0005634">
    <property type="term" value="C:nucleus"/>
    <property type="evidence" value="ECO:0007669"/>
    <property type="project" value="UniProtKB-SubCell"/>
</dbReference>
<evidence type="ECO:0000256" key="3">
    <source>
        <dbReference type="ARBA" id="ARBA00023163"/>
    </source>
</evidence>
<dbReference type="Proteomes" id="UP000289738">
    <property type="component" value="Chromosome B05"/>
</dbReference>
<accession>A0A444Z9Q2</accession>
<comment type="caution">
    <text evidence="6">The sequence shown here is derived from an EMBL/GenBank/DDBJ whole genome shotgun (WGS) entry which is preliminary data.</text>
</comment>
<protein>
    <recommendedName>
        <fullName evidence="5">Myb-like domain-containing protein</fullName>
    </recommendedName>
</protein>
<keyword evidence="4" id="KW-0539">Nucleus</keyword>